<reference evidence="2 3" key="1">
    <citation type="journal article" date="2020" name="Microorganisms">
        <title>Osmotic Adaptation and Compatible Solute Biosynthesis of Phototrophic Bacteria as Revealed from Genome Analyses.</title>
        <authorList>
            <person name="Imhoff J.F."/>
            <person name="Rahn T."/>
            <person name="Kunzel S."/>
            <person name="Keller A."/>
            <person name="Neulinger S.C."/>
        </authorList>
    </citation>
    <scope>NUCLEOTIDE SEQUENCE [LARGE SCALE GENOMIC DNA]</scope>
    <source>
        <strain evidence="2 3">DSM 25653</strain>
    </source>
</reference>
<protein>
    <submittedName>
        <fullName evidence="2">Uncharacterized protein</fullName>
    </submittedName>
</protein>
<sequence length="90" mass="10111">MDETEPNNQTETRQLTGLDTPLAGPRGERCRARHPMILVGSGRPQGPALAVFSVDSVCARCRRGDWRLTQRRCGSYHPEHGFGVCQHRIR</sequence>
<proteinExistence type="predicted"/>
<accession>A0A9X1B348</accession>
<evidence type="ECO:0000313" key="3">
    <source>
        <dbReference type="Proteomes" id="UP001138768"/>
    </source>
</evidence>
<gene>
    <name evidence="2" type="ORF">CKO42_03745</name>
</gene>
<dbReference type="AlphaFoldDB" id="A0A9X1B348"/>
<dbReference type="EMBL" id="NRRY01000003">
    <property type="protein sequence ID" value="MBK1617579.1"/>
    <property type="molecule type" value="Genomic_DNA"/>
</dbReference>
<evidence type="ECO:0000313" key="2">
    <source>
        <dbReference type="EMBL" id="MBK1617579.1"/>
    </source>
</evidence>
<feature type="region of interest" description="Disordered" evidence="1">
    <location>
        <begin position="1"/>
        <end position="30"/>
    </location>
</feature>
<organism evidence="2 3">
    <name type="scientific">Lamprobacter modestohalophilus</name>
    <dbReference type="NCBI Taxonomy" id="1064514"/>
    <lineage>
        <taxon>Bacteria</taxon>
        <taxon>Pseudomonadati</taxon>
        <taxon>Pseudomonadota</taxon>
        <taxon>Gammaproteobacteria</taxon>
        <taxon>Chromatiales</taxon>
        <taxon>Chromatiaceae</taxon>
        <taxon>Lamprobacter</taxon>
    </lineage>
</organism>
<name>A0A9X1B348_9GAMM</name>
<keyword evidence="3" id="KW-1185">Reference proteome</keyword>
<evidence type="ECO:0000256" key="1">
    <source>
        <dbReference type="SAM" id="MobiDB-lite"/>
    </source>
</evidence>
<dbReference type="Proteomes" id="UP001138768">
    <property type="component" value="Unassembled WGS sequence"/>
</dbReference>
<comment type="caution">
    <text evidence="2">The sequence shown here is derived from an EMBL/GenBank/DDBJ whole genome shotgun (WGS) entry which is preliminary data.</text>
</comment>
<feature type="compositionally biased region" description="Polar residues" evidence="1">
    <location>
        <begin position="1"/>
        <end position="17"/>
    </location>
</feature>